<gene>
    <name evidence="1" type="ORF">F5148DRAFT_631139</name>
</gene>
<evidence type="ECO:0000313" key="2">
    <source>
        <dbReference type="Proteomes" id="UP001207468"/>
    </source>
</evidence>
<proteinExistence type="predicted"/>
<comment type="caution">
    <text evidence="1">The sequence shown here is derived from an EMBL/GenBank/DDBJ whole genome shotgun (WGS) entry which is preliminary data.</text>
</comment>
<keyword evidence="2" id="KW-1185">Reference proteome</keyword>
<evidence type="ECO:0000313" key="1">
    <source>
        <dbReference type="EMBL" id="KAI9510149.1"/>
    </source>
</evidence>
<accession>A0ACC0UGH4</accession>
<protein>
    <submittedName>
        <fullName evidence="1">Uncharacterized protein</fullName>
    </submittedName>
</protein>
<dbReference type="Proteomes" id="UP001207468">
    <property type="component" value="Unassembled WGS sequence"/>
</dbReference>
<organism evidence="1 2">
    <name type="scientific">Russula earlei</name>
    <dbReference type="NCBI Taxonomy" id="71964"/>
    <lineage>
        <taxon>Eukaryota</taxon>
        <taxon>Fungi</taxon>
        <taxon>Dikarya</taxon>
        <taxon>Basidiomycota</taxon>
        <taxon>Agaricomycotina</taxon>
        <taxon>Agaricomycetes</taxon>
        <taxon>Russulales</taxon>
        <taxon>Russulaceae</taxon>
        <taxon>Russula</taxon>
    </lineage>
</organism>
<sequence>MLRSTITTGSYILEKYSRSYPSYVSAQTQSQDFTVGQPEWQHFSNPVITLTLDVKKSMDNNFESVCLRILWNMDIGQEGNQREITMEDLDLLTFSSLNSQFNSVQGPPLKAVYRGPVVGIRYQYPLTGPATSPMSYRRFQVNFTSASDAAQFIEAIRPVCPCKENAGPPPPQISTSRPPLVMSASIQAPSARAPLVRAHTSVPQRPSMPPPSAGADRTIEYVHHHHCDGQEEPTPRSRDFPPPLSSELSLAPPSSPAHQHQHPGSAFDRCPARSSTLPEMDSSQVTAQSRVHSCTSSFPASSQLSSSAATLAAPPPSLSPGQNEKAREAFLESLRETPELYTLTRAELENLVSVIVREPGFPKLLEALDSMWVIRGFLGR</sequence>
<reference evidence="1" key="1">
    <citation type="submission" date="2021-03" db="EMBL/GenBank/DDBJ databases">
        <title>Evolutionary priming and transition to the ectomycorrhizal habit in an iconic lineage of mushroom-forming fungi: is preadaptation a requirement?</title>
        <authorList>
            <consortium name="DOE Joint Genome Institute"/>
            <person name="Looney B.P."/>
            <person name="Miyauchi S."/>
            <person name="Morin E."/>
            <person name="Drula E."/>
            <person name="Courty P.E."/>
            <person name="Chicoki N."/>
            <person name="Fauchery L."/>
            <person name="Kohler A."/>
            <person name="Kuo A."/>
            <person name="LaButti K."/>
            <person name="Pangilinan J."/>
            <person name="Lipzen A."/>
            <person name="Riley R."/>
            <person name="Andreopoulos W."/>
            <person name="He G."/>
            <person name="Johnson J."/>
            <person name="Barry K.W."/>
            <person name="Grigoriev I.V."/>
            <person name="Nagy L."/>
            <person name="Hibbett D."/>
            <person name="Henrissat B."/>
            <person name="Matheny P.B."/>
            <person name="Labbe J."/>
            <person name="Martin A.F."/>
        </authorList>
    </citation>
    <scope>NUCLEOTIDE SEQUENCE</scope>
    <source>
        <strain evidence="1">BPL698</strain>
    </source>
</reference>
<name>A0ACC0UGH4_9AGAM</name>
<dbReference type="EMBL" id="JAGFNK010000048">
    <property type="protein sequence ID" value="KAI9510149.1"/>
    <property type="molecule type" value="Genomic_DNA"/>
</dbReference>